<gene>
    <name evidence="5" type="ORF">NPX13_g802</name>
</gene>
<dbReference type="SUPFAM" id="SSF57701">
    <property type="entry name" value="Zn2/Cys6 DNA-binding domain"/>
    <property type="match status" value="1"/>
</dbReference>
<comment type="subcellular location">
    <subcellularLocation>
        <location evidence="1">Nucleus</location>
    </subcellularLocation>
</comment>
<dbReference type="SMART" id="SM00066">
    <property type="entry name" value="GAL4"/>
    <property type="match status" value="1"/>
</dbReference>
<keyword evidence="6" id="KW-1185">Reference proteome</keyword>
<dbReference type="GO" id="GO:0045944">
    <property type="term" value="P:positive regulation of transcription by RNA polymerase II"/>
    <property type="evidence" value="ECO:0007669"/>
    <property type="project" value="TreeGrafter"/>
</dbReference>
<dbReference type="PROSITE" id="PS50048">
    <property type="entry name" value="ZN2_CY6_FUNGAL_2"/>
    <property type="match status" value="1"/>
</dbReference>
<evidence type="ECO:0000313" key="5">
    <source>
        <dbReference type="EMBL" id="KAJ3579767.1"/>
    </source>
</evidence>
<evidence type="ECO:0000256" key="1">
    <source>
        <dbReference type="ARBA" id="ARBA00004123"/>
    </source>
</evidence>
<dbReference type="GO" id="GO:0005634">
    <property type="term" value="C:nucleus"/>
    <property type="evidence" value="ECO:0007669"/>
    <property type="project" value="UniProtKB-SubCell"/>
</dbReference>
<organism evidence="5 6">
    <name type="scientific">Xylaria arbuscula</name>
    <dbReference type="NCBI Taxonomy" id="114810"/>
    <lineage>
        <taxon>Eukaryota</taxon>
        <taxon>Fungi</taxon>
        <taxon>Dikarya</taxon>
        <taxon>Ascomycota</taxon>
        <taxon>Pezizomycotina</taxon>
        <taxon>Sordariomycetes</taxon>
        <taxon>Xylariomycetidae</taxon>
        <taxon>Xylariales</taxon>
        <taxon>Xylariaceae</taxon>
        <taxon>Xylaria</taxon>
    </lineage>
</organism>
<dbReference type="GO" id="GO:0000981">
    <property type="term" value="F:DNA-binding transcription factor activity, RNA polymerase II-specific"/>
    <property type="evidence" value="ECO:0007669"/>
    <property type="project" value="InterPro"/>
</dbReference>
<evidence type="ECO:0000256" key="2">
    <source>
        <dbReference type="ARBA" id="ARBA00023242"/>
    </source>
</evidence>
<dbReference type="Proteomes" id="UP001148614">
    <property type="component" value="Unassembled WGS sequence"/>
</dbReference>
<accession>A0A9W8NNR5</accession>
<reference evidence="5" key="1">
    <citation type="submission" date="2022-07" db="EMBL/GenBank/DDBJ databases">
        <title>Genome Sequence of Xylaria arbuscula.</title>
        <authorList>
            <person name="Buettner E."/>
        </authorList>
    </citation>
    <scope>NUCLEOTIDE SEQUENCE</scope>
    <source>
        <strain evidence="5">VT107</strain>
    </source>
</reference>
<feature type="region of interest" description="Disordered" evidence="3">
    <location>
        <begin position="77"/>
        <end position="105"/>
    </location>
</feature>
<evidence type="ECO:0000313" key="6">
    <source>
        <dbReference type="Proteomes" id="UP001148614"/>
    </source>
</evidence>
<dbReference type="Pfam" id="PF00172">
    <property type="entry name" value="Zn_clus"/>
    <property type="match status" value="1"/>
</dbReference>
<feature type="region of interest" description="Disordered" evidence="3">
    <location>
        <begin position="135"/>
        <end position="178"/>
    </location>
</feature>
<sequence>MEGPRTLLTNTVGLPWSERRDLAAREGSPIALSTSPRWTNHMPTVQMSAAPLSPISTEQEMPCVVVDSSVAVPPALQSATSSDTTWDTTYQDDGPVGSANGDMNWEHGTDDVLTVAKIEPLEDDCFRMDDVQEAPSAPAFKSDSPSPAEPKAKRPRGRPRKHPPVTQQPHSKIAKGRSKTGCITCRRRKKKCDEAKPRCLNCEKNAVVCEGYHEKTLWKSPQQKKGKDNPDNLPRITLQPIFEGVETPEDRIFFSHYINHLSGVLTVEGQHRNAFKDMLLPMALEHRGLMHSILSLSSSHIDFGTPYGSKLLDSNPKVDRSSMIARSEYHRKGAMHNLLQWGKRGEVAPDQRANLAPYYGQMLCLLLQTAADGTTNGAHRVHLRAYKTLIQENPPPDAAFTTFITELFQYRVFADELILYPDQFKRLATEDWEPWEVIKPPRLIGIGDRLFHFLAKITTLRNEIRSNLLAKAGTIVDGGMAFRAEQIYNGIGEWEPTWPAGDNRDRVSQLYKQMMWVYLYRTIFPPSTTPMPSYYTTSTIAETMHSTSGVDVDFNPYDATGNSVVDGGKMTPLSPASSQPCSDRRLSNGGLQATPLYLASKGSPPPGTQYPPHCNQRRLSRAVNDCLSLLEEFKPSDPVQTLLLVPCVVVGCAAFEPRQQERVRAAIRTVRGYTGLRNCDRLAEFLDKIWGLMSQAEWTRVWDWQFEAAPKKISDDLTIGFDFACA</sequence>
<dbReference type="Gene3D" id="4.10.240.10">
    <property type="entry name" value="Zn(2)-C6 fungal-type DNA-binding domain"/>
    <property type="match status" value="1"/>
</dbReference>
<dbReference type="GO" id="GO:0008270">
    <property type="term" value="F:zinc ion binding"/>
    <property type="evidence" value="ECO:0007669"/>
    <property type="project" value="InterPro"/>
</dbReference>
<keyword evidence="2" id="KW-0539">Nucleus</keyword>
<feature type="compositionally biased region" description="Low complexity" evidence="3">
    <location>
        <begin position="77"/>
        <end position="93"/>
    </location>
</feature>
<proteinExistence type="predicted"/>
<dbReference type="InterPro" id="IPR021858">
    <property type="entry name" value="Fun_TF"/>
</dbReference>
<dbReference type="EMBL" id="JANPWZ010000060">
    <property type="protein sequence ID" value="KAJ3579767.1"/>
    <property type="molecule type" value="Genomic_DNA"/>
</dbReference>
<dbReference type="PROSITE" id="PS00463">
    <property type="entry name" value="ZN2_CY6_FUNGAL_1"/>
    <property type="match status" value="1"/>
</dbReference>
<feature type="compositionally biased region" description="Basic residues" evidence="3">
    <location>
        <begin position="153"/>
        <end position="163"/>
    </location>
</feature>
<dbReference type="AlphaFoldDB" id="A0A9W8NNR5"/>
<dbReference type="InterPro" id="IPR036864">
    <property type="entry name" value="Zn2-C6_fun-type_DNA-bd_sf"/>
</dbReference>
<dbReference type="GO" id="GO:0000976">
    <property type="term" value="F:transcription cis-regulatory region binding"/>
    <property type="evidence" value="ECO:0007669"/>
    <property type="project" value="TreeGrafter"/>
</dbReference>
<name>A0A9W8NNR5_9PEZI</name>
<evidence type="ECO:0000256" key="3">
    <source>
        <dbReference type="SAM" id="MobiDB-lite"/>
    </source>
</evidence>
<dbReference type="Pfam" id="PF11951">
    <property type="entry name" value="Fungal_trans_2"/>
    <property type="match status" value="2"/>
</dbReference>
<comment type="caution">
    <text evidence="5">The sequence shown here is derived from an EMBL/GenBank/DDBJ whole genome shotgun (WGS) entry which is preliminary data.</text>
</comment>
<dbReference type="PANTHER" id="PTHR37534">
    <property type="entry name" value="TRANSCRIPTIONAL ACTIVATOR PROTEIN UGA3"/>
    <property type="match status" value="1"/>
</dbReference>
<dbReference type="VEuPathDB" id="FungiDB:F4678DRAFT_470967"/>
<feature type="domain" description="Zn(2)-C6 fungal-type" evidence="4">
    <location>
        <begin position="181"/>
        <end position="209"/>
    </location>
</feature>
<evidence type="ECO:0000259" key="4">
    <source>
        <dbReference type="PROSITE" id="PS50048"/>
    </source>
</evidence>
<dbReference type="PANTHER" id="PTHR37534:SF38">
    <property type="entry name" value="ZN(2)-C6 FUNGAL-TYPE DOMAIN-CONTAINING PROTEIN"/>
    <property type="match status" value="1"/>
</dbReference>
<protein>
    <recommendedName>
        <fullName evidence="4">Zn(2)-C6 fungal-type domain-containing protein</fullName>
    </recommendedName>
</protein>
<dbReference type="InterPro" id="IPR001138">
    <property type="entry name" value="Zn2Cys6_DnaBD"/>
</dbReference>
<dbReference type="CDD" id="cd00067">
    <property type="entry name" value="GAL4"/>
    <property type="match status" value="1"/>
</dbReference>